<accession>A0A0S6UDS1</accession>
<organism evidence="1">
    <name type="scientific">Moorella thermoacetica Y72</name>
    <dbReference type="NCBI Taxonomy" id="1325331"/>
    <lineage>
        <taxon>Bacteria</taxon>
        <taxon>Bacillati</taxon>
        <taxon>Bacillota</taxon>
        <taxon>Clostridia</taxon>
        <taxon>Neomoorellales</taxon>
        <taxon>Neomoorellaceae</taxon>
        <taxon>Neomoorella</taxon>
    </lineage>
</organism>
<protein>
    <submittedName>
        <fullName evidence="1">Membrane GTPase LepA</fullName>
    </submittedName>
</protein>
<sequence>MGLFYYLFPVDGSPGQGDVFAAASGNPYPVNPGAAGEVLFLGSSHQAVPRAGRGEVVYGDCQGHGRIAVGVAGQAQGGVSQGKDGTPMNDTVEVDHIFSQLQGHPGIAGGQLQEFNAQGPGESISRKLFFDSLEGIHYFILSQTYCLALFQVPSGRQAMIK</sequence>
<dbReference type="EMBL" id="DF238840">
    <property type="protein sequence ID" value="GAF26088.1"/>
    <property type="molecule type" value="Genomic_DNA"/>
</dbReference>
<reference evidence="1" key="1">
    <citation type="journal article" date="2014" name="Gene">
        <title>Genome-guided analysis of transformation efficiency and carbon dioxide assimilation by Moorella thermoacetica Y72.</title>
        <authorList>
            <person name="Tsukahara K."/>
            <person name="Kita A."/>
            <person name="Nakashimada Y."/>
            <person name="Hoshino T."/>
            <person name="Murakami K."/>
        </authorList>
    </citation>
    <scope>NUCLEOTIDE SEQUENCE [LARGE SCALE GENOMIC DNA]</scope>
    <source>
        <strain evidence="1">Y72</strain>
    </source>
</reference>
<proteinExistence type="predicted"/>
<evidence type="ECO:0000313" key="1">
    <source>
        <dbReference type="EMBL" id="GAF26088.1"/>
    </source>
</evidence>
<gene>
    <name evidence="1" type="ORF">MTY_1426</name>
</gene>
<name>A0A0S6UDS1_NEOTH</name>
<dbReference type="Proteomes" id="UP000063718">
    <property type="component" value="Unassembled WGS sequence"/>
</dbReference>
<dbReference type="AlphaFoldDB" id="A0A0S6UDS1"/>